<accession>A0AAD9L7X6</accession>
<proteinExistence type="predicted"/>
<dbReference type="PANTHER" id="PTHR47524:SF1">
    <property type="entry name" value="20S RRNA ACCUMULATION PROTEIN 4"/>
    <property type="match status" value="1"/>
</dbReference>
<dbReference type="GO" id="GO:0005737">
    <property type="term" value="C:cytoplasm"/>
    <property type="evidence" value="ECO:0007669"/>
    <property type="project" value="InterPro"/>
</dbReference>
<feature type="region of interest" description="Disordered" evidence="1">
    <location>
        <begin position="218"/>
        <end position="240"/>
    </location>
</feature>
<feature type="region of interest" description="Disordered" evidence="1">
    <location>
        <begin position="351"/>
        <end position="372"/>
    </location>
</feature>
<dbReference type="Proteomes" id="UP001182556">
    <property type="component" value="Unassembled WGS sequence"/>
</dbReference>
<feature type="compositionally biased region" description="Basic and acidic residues" evidence="1">
    <location>
        <begin position="129"/>
        <end position="140"/>
    </location>
</feature>
<comment type="caution">
    <text evidence="3">The sequence shown here is derived from an EMBL/GenBank/DDBJ whole genome shotgun (WGS) entry which is preliminary data.</text>
</comment>
<dbReference type="EMBL" id="JAODAN010000003">
    <property type="protein sequence ID" value="KAK1925734.1"/>
    <property type="molecule type" value="Genomic_DNA"/>
</dbReference>
<dbReference type="GO" id="GO:0030490">
    <property type="term" value="P:maturation of SSU-rRNA"/>
    <property type="evidence" value="ECO:0007669"/>
    <property type="project" value="TreeGrafter"/>
</dbReference>
<dbReference type="InterPro" id="IPR007320">
    <property type="entry name" value="PDCD2_C"/>
</dbReference>
<feature type="compositionally biased region" description="Acidic residues" evidence="1">
    <location>
        <begin position="218"/>
        <end position="233"/>
    </location>
</feature>
<dbReference type="Pfam" id="PF04194">
    <property type="entry name" value="PDCD2_C"/>
    <property type="match status" value="1"/>
</dbReference>
<name>A0AAD9L7X6_PAPLA</name>
<evidence type="ECO:0000313" key="3">
    <source>
        <dbReference type="EMBL" id="KAK1925734.1"/>
    </source>
</evidence>
<evidence type="ECO:0000259" key="2">
    <source>
        <dbReference type="Pfam" id="PF04194"/>
    </source>
</evidence>
<reference evidence="3" key="1">
    <citation type="submission" date="2023-02" db="EMBL/GenBank/DDBJ databases">
        <title>Identification and recombinant expression of a fungal hydrolase from Papiliotrema laurentii that hydrolyzes apple cutin and clears colloidal polyester polyurethane.</title>
        <authorList>
            <consortium name="DOE Joint Genome Institute"/>
            <person name="Roman V.A."/>
            <person name="Bojanowski C."/>
            <person name="Crable B.R."/>
            <person name="Wagner D.N."/>
            <person name="Hung C.S."/>
            <person name="Nadeau L.J."/>
            <person name="Schratz L."/>
            <person name="Haridas S."/>
            <person name="Pangilinan J."/>
            <person name="Lipzen A."/>
            <person name="Na H."/>
            <person name="Yan M."/>
            <person name="Ng V."/>
            <person name="Grigoriev I.V."/>
            <person name="Spatafora J.W."/>
            <person name="Barlow D."/>
            <person name="Biffinger J."/>
            <person name="Kelley-Loughnane N."/>
            <person name="Varaljay V.A."/>
            <person name="Crookes-Goodson W.J."/>
        </authorList>
    </citation>
    <scope>NUCLEOTIDE SEQUENCE</scope>
    <source>
        <strain evidence="3">5307AH</strain>
    </source>
</reference>
<keyword evidence="4" id="KW-1185">Reference proteome</keyword>
<evidence type="ECO:0000313" key="4">
    <source>
        <dbReference type="Proteomes" id="UP001182556"/>
    </source>
</evidence>
<protein>
    <submittedName>
        <fullName evidence="3">Programmed cell death protein 2</fullName>
    </submittedName>
</protein>
<dbReference type="AlphaFoldDB" id="A0AAD9L7X6"/>
<feature type="compositionally biased region" description="Low complexity" evidence="1">
    <location>
        <begin position="182"/>
        <end position="197"/>
    </location>
</feature>
<feature type="region of interest" description="Disordered" evidence="1">
    <location>
        <begin position="129"/>
        <end position="204"/>
    </location>
</feature>
<evidence type="ECO:0000256" key="1">
    <source>
        <dbReference type="SAM" id="MobiDB-lite"/>
    </source>
</evidence>
<dbReference type="PANTHER" id="PTHR47524">
    <property type="entry name" value="20S RRNA ACCUMULATION PROTEIN 4"/>
    <property type="match status" value="1"/>
</dbReference>
<feature type="domain" description="Programmed cell death protein 2 C-terminal" evidence="2">
    <location>
        <begin position="254"/>
        <end position="421"/>
    </location>
</feature>
<organism evidence="3 4">
    <name type="scientific">Papiliotrema laurentii</name>
    <name type="common">Cryptococcus laurentii</name>
    <dbReference type="NCBI Taxonomy" id="5418"/>
    <lineage>
        <taxon>Eukaryota</taxon>
        <taxon>Fungi</taxon>
        <taxon>Dikarya</taxon>
        <taxon>Basidiomycota</taxon>
        <taxon>Agaricomycotina</taxon>
        <taxon>Tremellomycetes</taxon>
        <taxon>Tremellales</taxon>
        <taxon>Rhynchogastremaceae</taxon>
        <taxon>Papiliotrema</taxon>
    </lineage>
</organism>
<gene>
    <name evidence="3" type="ORF">DB88DRAFT_484931</name>
</gene>
<sequence length="436" mass="47598">MSSSPSGSTVSLPSSNVLLALPDGPIASGSDDAQSSFVSMIGGYPTFPALPSASKAPEMIRCGVCHNPIPLLAQVYCPPDGGENDRTVYVWACPRPSCQRRDGSVRAFRASVRNEEYVKDVEERRAAAEKAAAEEREKARKNPFSMPDSTAPALFGSAQPLFGGGAPSSPAVDSSSRPPDMSTLSIDPSSSSSTTLAPPLPAYQPSQYLSTLDEYLPEPDEMDVSDKEDEDETPEQKAEWRDARWEQLLPGHIDEVFERFVRRLQNADSASNQVLRYELGGVPLPYSSRSPLYKRLFPGAPTTKTPDEEEEPDFAQFFNTSSIPPCAQCGGKRVFELQLVPSLISVLRPETITTTGEPAPQRSAKQTEEERRKELALLAKGLKGENGEKADIGEMEWGNVMVFGCERDCVGLAEEYVAVDWEAQLTQEQMKAPELK</sequence>